<sequence>MKYRVQLTHELMWDLTELSDYLVINFSETLSMKVLSELFDIFDSLAEFPYSGKDASFLMFTFEGYMYLPLKKNVVFYTINEEKKAVTLLRLFSVNEDPMQKFKEYLE</sequence>
<gene>
    <name evidence="2" type="ORF">C7H83_03925</name>
    <name evidence="3" type="ORF">HXW75_11490</name>
</gene>
<reference evidence="2 4" key="1">
    <citation type="journal article" date="2012" name="Int. J. Syst. Evol. Microbiol.">
        <title>Characterization of Tetragenococcus strains from sugar thick juice reveals a novel species, Tetragenococcus osmophilus sp. nov., and divides Tetragenococcus halophilus into two subspecies, T. halophilus subsp. halophilus subsp. nov. and T. halophilus subsp. flandriensis subsp. nov.</title>
        <authorList>
            <person name="Juste A."/>
            <person name="Van Trappen S."/>
            <person name="Verreth C."/>
            <person name="Cleenwerck I."/>
            <person name="De Vos P."/>
            <person name="Lievens B."/>
            <person name="Willems K.A."/>
        </authorList>
    </citation>
    <scope>NUCLEOTIDE SEQUENCE [LARGE SCALE GENOMIC DNA]</scope>
    <source>
        <strain evidence="2 4">LMG 26042</strain>
    </source>
</reference>
<proteinExistence type="predicted"/>
<dbReference type="Pfam" id="PF05016">
    <property type="entry name" value="ParE_toxin"/>
    <property type="match status" value="1"/>
</dbReference>
<dbReference type="Proteomes" id="UP001057280">
    <property type="component" value="Unassembled WGS sequence"/>
</dbReference>
<protein>
    <submittedName>
        <fullName evidence="2">Type II toxin-antitoxin system RelE/ParE family toxin</fullName>
    </submittedName>
</protein>
<evidence type="ECO:0000313" key="2">
    <source>
        <dbReference type="EMBL" id="AYW49692.1"/>
    </source>
</evidence>
<name>A0A3G5FH86_TETHA</name>
<dbReference type="InterPro" id="IPR035093">
    <property type="entry name" value="RelE/ParE_toxin_dom_sf"/>
</dbReference>
<dbReference type="RefSeq" id="WP_103083557.1">
    <property type="nucleotide sequence ID" value="NZ_BTPZ01000066.1"/>
</dbReference>
<dbReference type="Proteomes" id="UP000280475">
    <property type="component" value="Chromosome"/>
</dbReference>
<dbReference type="InterPro" id="IPR007712">
    <property type="entry name" value="RelE/ParE_toxin"/>
</dbReference>
<reference evidence="3" key="3">
    <citation type="submission" date="2020-06" db="EMBL/GenBank/DDBJ databases">
        <authorList>
            <person name="Link T."/>
            <person name="Ehrmann M."/>
        </authorList>
    </citation>
    <scope>NUCLEOTIDE SEQUENCE</scope>
    <source>
        <strain evidence="3">TMW 2.2257</strain>
    </source>
</reference>
<dbReference type="EMBL" id="JACACB010000046">
    <property type="protein sequence ID" value="MCO8299060.1"/>
    <property type="molecule type" value="Genomic_DNA"/>
</dbReference>
<dbReference type="AlphaFoldDB" id="A0A3G5FH86"/>
<reference evidence="3" key="4">
    <citation type="journal article" date="2021" name="BMC Microbiol.">
        <title>The diversity among the species Tetragenococcus halophilus including new isolates from a lupine seed fermentation.</title>
        <authorList>
            <person name="Link T."/>
            <person name="Vogel R.F."/>
            <person name="Ehrmann M.A."/>
        </authorList>
    </citation>
    <scope>NUCLEOTIDE SEQUENCE</scope>
    <source>
        <strain evidence="3">TMW 2.2257</strain>
    </source>
</reference>
<dbReference type="EMBL" id="CP027768">
    <property type="protein sequence ID" value="AYW49692.1"/>
    <property type="molecule type" value="Genomic_DNA"/>
</dbReference>
<evidence type="ECO:0000256" key="1">
    <source>
        <dbReference type="ARBA" id="ARBA00022649"/>
    </source>
</evidence>
<evidence type="ECO:0000313" key="4">
    <source>
        <dbReference type="Proteomes" id="UP000280475"/>
    </source>
</evidence>
<reference evidence="2" key="2">
    <citation type="submission" date="2018-03" db="EMBL/GenBank/DDBJ databases">
        <authorList>
            <person name="Jeon C.O."/>
        </authorList>
    </citation>
    <scope>NUCLEOTIDE SEQUENCE</scope>
    <source>
        <strain evidence="2">LMG 26042</strain>
    </source>
</reference>
<organism evidence="2 4">
    <name type="scientific">Tetragenococcus halophilus</name>
    <name type="common">Pediococcus halophilus</name>
    <dbReference type="NCBI Taxonomy" id="51669"/>
    <lineage>
        <taxon>Bacteria</taxon>
        <taxon>Bacillati</taxon>
        <taxon>Bacillota</taxon>
        <taxon>Bacilli</taxon>
        <taxon>Lactobacillales</taxon>
        <taxon>Enterococcaceae</taxon>
        <taxon>Tetragenococcus</taxon>
    </lineage>
</organism>
<dbReference type="Gene3D" id="3.30.2310.20">
    <property type="entry name" value="RelE-like"/>
    <property type="match status" value="1"/>
</dbReference>
<accession>A0A3G5FH86</accession>
<keyword evidence="1" id="KW-1277">Toxin-antitoxin system</keyword>
<evidence type="ECO:0000313" key="3">
    <source>
        <dbReference type="EMBL" id="MCO8299060.1"/>
    </source>
</evidence>